<protein>
    <submittedName>
        <fullName evidence="1">14034_t:CDS:1</fullName>
    </submittedName>
</protein>
<name>A0A9N9PIB8_9GLOM</name>
<accession>A0A9N9PIB8</accession>
<reference evidence="1" key="1">
    <citation type="submission" date="2021-06" db="EMBL/GenBank/DDBJ databases">
        <authorList>
            <person name="Kallberg Y."/>
            <person name="Tangrot J."/>
            <person name="Rosling A."/>
        </authorList>
    </citation>
    <scope>NUCLEOTIDE SEQUENCE</scope>
    <source>
        <strain evidence="1">FL966</strain>
    </source>
</reference>
<proteinExistence type="predicted"/>
<comment type="caution">
    <text evidence="1">The sequence shown here is derived from an EMBL/GenBank/DDBJ whole genome shotgun (WGS) entry which is preliminary data.</text>
</comment>
<organism evidence="1 2">
    <name type="scientific">Cetraspora pellucida</name>
    <dbReference type="NCBI Taxonomy" id="1433469"/>
    <lineage>
        <taxon>Eukaryota</taxon>
        <taxon>Fungi</taxon>
        <taxon>Fungi incertae sedis</taxon>
        <taxon>Mucoromycota</taxon>
        <taxon>Glomeromycotina</taxon>
        <taxon>Glomeromycetes</taxon>
        <taxon>Diversisporales</taxon>
        <taxon>Gigasporaceae</taxon>
        <taxon>Cetraspora</taxon>
    </lineage>
</organism>
<evidence type="ECO:0000313" key="2">
    <source>
        <dbReference type="Proteomes" id="UP000789759"/>
    </source>
</evidence>
<dbReference type="AlphaFoldDB" id="A0A9N9PIB8"/>
<dbReference type="EMBL" id="CAJVQA010052392">
    <property type="protein sequence ID" value="CAG8822998.1"/>
    <property type="molecule type" value="Genomic_DNA"/>
</dbReference>
<dbReference type="Proteomes" id="UP000789759">
    <property type="component" value="Unassembled WGS sequence"/>
</dbReference>
<evidence type="ECO:0000313" key="1">
    <source>
        <dbReference type="EMBL" id="CAG8822998.1"/>
    </source>
</evidence>
<sequence length="43" mass="4937">VGPINEKTTISIDDPWWYIGVSNGIPESKAVRDLDRFIMPIYE</sequence>
<feature type="non-terminal residue" evidence="1">
    <location>
        <position position="1"/>
    </location>
</feature>
<keyword evidence="2" id="KW-1185">Reference proteome</keyword>
<feature type="non-terminal residue" evidence="1">
    <location>
        <position position="43"/>
    </location>
</feature>
<gene>
    <name evidence="1" type="ORF">CPELLU_LOCUS19869</name>
</gene>